<reference evidence="2 3" key="1">
    <citation type="submission" date="2018-08" db="EMBL/GenBank/DDBJ databases">
        <title>Genome and evolution of the arbuscular mycorrhizal fungus Diversispora epigaea (formerly Glomus versiforme) and its bacterial endosymbionts.</title>
        <authorList>
            <person name="Sun X."/>
            <person name="Fei Z."/>
            <person name="Harrison M."/>
        </authorList>
    </citation>
    <scope>NUCLEOTIDE SEQUENCE [LARGE SCALE GENOMIC DNA]</scope>
    <source>
        <strain evidence="2 3">IT104</strain>
    </source>
</reference>
<evidence type="ECO:0000256" key="1">
    <source>
        <dbReference type="SAM" id="MobiDB-lite"/>
    </source>
</evidence>
<gene>
    <name evidence="2" type="ORF">Glove_156g33</name>
</gene>
<dbReference type="AlphaFoldDB" id="A0A397J1J3"/>
<proteinExistence type="predicted"/>
<protein>
    <submittedName>
        <fullName evidence="2">Uncharacterized protein</fullName>
    </submittedName>
</protein>
<evidence type="ECO:0000313" key="2">
    <source>
        <dbReference type="EMBL" id="RHZ78770.1"/>
    </source>
</evidence>
<keyword evidence="3" id="KW-1185">Reference proteome</keyword>
<feature type="region of interest" description="Disordered" evidence="1">
    <location>
        <begin position="25"/>
        <end position="54"/>
    </location>
</feature>
<feature type="compositionally biased region" description="Basic and acidic residues" evidence="1">
    <location>
        <begin position="34"/>
        <end position="54"/>
    </location>
</feature>
<dbReference type="Proteomes" id="UP000266861">
    <property type="component" value="Unassembled WGS sequence"/>
</dbReference>
<sequence length="106" mass="12511">MSFLLSLIFSNNLQKQFETADEIKFKSSNSNSGHENKGREIEVEKEREVEVKEEHEIKAEEGHKIKIEERHEVEEEGREAEVEKEYEVEEGCEKEAHELYMSSRLI</sequence>
<comment type="caution">
    <text evidence="2">The sequence shown here is derived from an EMBL/GenBank/DDBJ whole genome shotgun (WGS) entry which is preliminary data.</text>
</comment>
<name>A0A397J1J3_9GLOM</name>
<evidence type="ECO:0000313" key="3">
    <source>
        <dbReference type="Proteomes" id="UP000266861"/>
    </source>
</evidence>
<organism evidence="2 3">
    <name type="scientific">Diversispora epigaea</name>
    <dbReference type="NCBI Taxonomy" id="1348612"/>
    <lineage>
        <taxon>Eukaryota</taxon>
        <taxon>Fungi</taxon>
        <taxon>Fungi incertae sedis</taxon>
        <taxon>Mucoromycota</taxon>
        <taxon>Glomeromycotina</taxon>
        <taxon>Glomeromycetes</taxon>
        <taxon>Diversisporales</taxon>
        <taxon>Diversisporaceae</taxon>
        <taxon>Diversispora</taxon>
    </lineage>
</organism>
<accession>A0A397J1J3</accession>
<dbReference type="EMBL" id="PQFF01000147">
    <property type="protein sequence ID" value="RHZ78770.1"/>
    <property type="molecule type" value="Genomic_DNA"/>
</dbReference>